<comment type="subunit">
    <text evidence="8">Heterodimer of a catalytic subunit (MsrP) and a heme-binding subunit (MsrQ).</text>
</comment>
<dbReference type="GO" id="GO:0009055">
    <property type="term" value="F:electron transfer activity"/>
    <property type="evidence" value="ECO:0007669"/>
    <property type="project" value="UniProtKB-UniRule"/>
</dbReference>
<keyword evidence="8" id="KW-0249">Electron transport</keyword>
<proteinExistence type="inferred from homology"/>
<dbReference type="RefSeq" id="WP_123401696.1">
    <property type="nucleotide sequence ID" value="NZ_RJVI01000002.1"/>
</dbReference>
<dbReference type="OrthoDB" id="9788328at2"/>
<evidence type="ECO:0000256" key="2">
    <source>
        <dbReference type="ARBA" id="ARBA00022448"/>
    </source>
</evidence>
<feature type="transmembrane region" description="Helical" evidence="8">
    <location>
        <begin position="149"/>
        <end position="167"/>
    </location>
</feature>
<keyword evidence="6 8" id="KW-0408">Iron</keyword>
<keyword evidence="11" id="KW-1185">Reference proteome</keyword>
<dbReference type="GO" id="GO:0010181">
    <property type="term" value="F:FMN binding"/>
    <property type="evidence" value="ECO:0007669"/>
    <property type="project" value="UniProtKB-UniRule"/>
</dbReference>
<protein>
    <recommendedName>
        <fullName evidence="8">Protein-methionine-sulfoxide reductase heme-binding subunit MsrQ</fullName>
    </recommendedName>
    <alternativeName>
        <fullName evidence="8">Flavocytochrome MsrQ</fullName>
    </alternativeName>
</protein>
<comment type="function">
    <text evidence="8">Part of the MsrPQ system that repairs oxidized periplasmic proteins containing methionine sulfoxide residues (Met-O), using respiratory chain electrons. Thus protects these proteins from oxidative-stress damage caused by reactive species of oxygen and chlorine generated by the host defense mechanisms. MsrPQ is essential for the maintenance of envelope integrity under bleach stress, rescuing a wide series of structurally unrelated periplasmic proteins from methionine oxidation. MsrQ provides electrons for reduction to the reductase catalytic subunit MsrP, using the quinone pool of the respiratory chain.</text>
</comment>
<evidence type="ECO:0000256" key="5">
    <source>
        <dbReference type="ARBA" id="ARBA00022989"/>
    </source>
</evidence>
<keyword evidence="3 8" id="KW-0349">Heme</keyword>
<keyword evidence="4 8" id="KW-0812">Transmembrane</keyword>
<evidence type="ECO:0000256" key="7">
    <source>
        <dbReference type="ARBA" id="ARBA00023136"/>
    </source>
</evidence>
<comment type="caution">
    <text evidence="8">Lacks conserved residue(s) required for the propagation of feature annotation.</text>
</comment>
<evidence type="ECO:0000313" key="10">
    <source>
        <dbReference type="EMBL" id="ROR32794.1"/>
    </source>
</evidence>
<keyword evidence="5 8" id="KW-1133">Transmembrane helix</keyword>
<evidence type="ECO:0000256" key="8">
    <source>
        <dbReference type="HAMAP-Rule" id="MF_01207"/>
    </source>
</evidence>
<keyword evidence="7 8" id="KW-0472">Membrane</keyword>
<dbReference type="Proteomes" id="UP000276634">
    <property type="component" value="Unassembled WGS sequence"/>
</dbReference>
<dbReference type="AlphaFoldDB" id="A0A3N1Y1T2"/>
<evidence type="ECO:0000256" key="3">
    <source>
        <dbReference type="ARBA" id="ARBA00022617"/>
    </source>
</evidence>
<evidence type="ECO:0000256" key="4">
    <source>
        <dbReference type="ARBA" id="ARBA00022692"/>
    </source>
</evidence>
<evidence type="ECO:0000256" key="1">
    <source>
        <dbReference type="ARBA" id="ARBA00004141"/>
    </source>
</evidence>
<name>A0A3N1Y1T2_9GAMM</name>
<keyword evidence="8" id="KW-0285">Flavoprotein</keyword>
<feature type="transmembrane region" description="Helical" evidence="8">
    <location>
        <begin position="112"/>
        <end position="128"/>
    </location>
</feature>
<keyword evidence="8" id="KW-1003">Cell membrane</keyword>
<dbReference type="HAMAP" id="MF_01207">
    <property type="entry name" value="MsrQ"/>
    <property type="match status" value="1"/>
</dbReference>
<evidence type="ECO:0000256" key="6">
    <source>
        <dbReference type="ARBA" id="ARBA00023004"/>
    </source>
</evidence>
<feature type="domain" description="Ferric oxidoreductase" evidence="9">
    <location>
        <begin position="44"/>
        <end position="157"/>
    </location>
</feature>
<dbReference type="GO" id="GO:0020037">
    <property type="term" value="F:heme binding"/>
    <property type="evidence" value="ECO:0007669"/>
    <property type="project" value="UniProtKB-UniRule"/>
</dbReference>
<feature type="transmembrane region" description="Helical" evidence="8">
    <location>
        <begin position="173"/>
        <end position="193"/>
    </location>
</feature>
<dbReference type="GO" id="GO:0046872">
    <property type="term" value="F:metal ion binding"/>
    <property type="evidence" value="ECO:0007669"/>
    <property type="project" value="UniProtKB-KW"/>
</dbReference>
<dbReference type="InterPro" id="IPR022837">
    <property type="entry name" value="MsrQ-like"/>
</dbReference>
<dbReference type="GO" id="GO:0016679">
    <property type="term" value="F:oxidoreductase activity, acting on diphenols and related substances as donors"/>
    <property type="evidence" value="ECO:0007669"/>
    <property type="project" value="TreeGrafter"/>
</dbReference>
<keyword evidence="8" id="KW-0288">FMN</keyword>
<dbReference type="GO" id="GO:0030091">
    <property type="term" value="P:protein repair"/>
    <property type="evidence" value="ECO:0007669"/>
    <property type="project" value="UniProtKB-UniRule"/>
</dbReference>
<gene>
    <name evidence="8" type="primary">msrQ</name>
    <name evidence="10" type="ORF">EDC57_2006</name>
</gene>
<dbReference type="PANTHER" id="PTHR36964">
    <property type="entry name" value="PROTEIN-METHIONINE-SULFOXIDE REDUCTASE HEME-BINDING SUBUNIT MSRQ"/>
    <property type="match status" value="1"/>
</dbReference>
<dbReference type="PANTHER" id="PTHR36964:SF1">
    <property type="entry name" value="PROTEIN-METHIONINE-SULFOXIDE REDUCTASE HEME-BINDING SUBUNIT MSRQ"/>
    <property type="match status" value="1"/>
</dbReference>
<reference evidence="10 11" key="1">
    <citation type="submission" date="2018-11" db="EMBL/GenBank/DDBJ databases">
        <title>Genomic Encyclopedia of Type Strains, Phase IV (KMG-IV): sequencing the most valuable type-strain genomes for metagenomic binning, comparative biology and taxonomic classification.</title>
        <authorList>
            <person name="Goeker M."/>
        </authorList>
    </citation>
    <scope>NUCLEOTIDE SEQUENCE [LARGE SCALE GENOMIC DNA]</scope>
    <source>
        <strain evidence="10 11">DSM 100275</strain>
    </source>
</reference>
<dbReference type="InterPro" id="IPR013130">
    <property type="entry name" value="Fe3_Rdtase_TM_dom"/>
</dbReference>
<dbReference type="GO" id="GO:0005886">
    <property type="term" value="C:plasma membrane"/>
    <property type="evidence" value="ECO:0007669"/>
    <property type="project" value="UniProtKB-SubCell"/>
</dbReference>
<dbReference type="Pfam" id="PF01794">
    <property type="entry name" value="Ferric_reduct"/>
    <property type="match status" value="1"/>
</dbReference>
<keyword evidence="8" id="KW-0479">Metal-binding</keyword>
<organism evidence="10 11">
    <name type="scientific">Inmirania thermothiophila</name>
    <dbReference type="NCBI Taxonomy" id="1750597"/>
    <lineage>
        <taxon>Bacteria</taxon>
        <taxon>Pseudomonadati</taxon>
        <taxon>Pseudomonadota</taxon>
        <taxon>Gammaproteobacteria</taxon>
        <taxon>Chromatiales</taxon>
        <taxon>Ectothiorhodospiraceae</taxon>
        <taxon>Inmirania</taxon>
    </lineage>
</organism>
<comment type="similarity">
    <text evidence="8">Belongs to the MsrQ family.</text>
</comment>
<evidence type="ECO:0000259" key="9">
    <source>
        <dbReference type="Pfam" id="PF01794"/>
    </source>
</evidence>
<comment type="cofactor">
    <cofactor evidence="8">
        <name>heme b</name>
        <dbReference type="ChEBI" id="CHEBI:60344"/>
    </cofactor>
    <text evidence="8">Binds 1 heme b (iron(II)-protoporphyrin IX) group per subunit.</text>
</comment>
<feature type="transmembrane region" description="Helical" evidence="8">
    <location>
        <begin position="76"/>
        <end position="92"/>
    </location>
</feature>
<comment type="cofactor">
    <cofactor evidence="8">
        <name>FMN</name>
        <dbReference type="ChEBI" id="CHEBI:58210"/>
    </cofactor>
    <text evidence="8">Binds 1 FMN per subunit.</text>
</comment>
<keyword evidence="2 8" id="KW-0813">Transport</keyword>
<sequence>MRSPDPGKAALFLLCLLPLGGLLWDAASGGLGANPVEALSRRTGDWTLRLLLATLAVTPLRRLAGWRWIARQRRMLGLFAFFYACLHVANYLVLDQWLEWAEIVADVLERPWVTVGAVGFLLLVPLAATSTDAALRRLGGRRWKRLHRAVYLAAGLGVLHYLWLVKADLTPPLAYGAVLAVLLLARLPLAAALRPALGAPSGR</sequence>
<comment type="caution">
    <text evidence="10">The sequence shown here is derived from an EMBL/GenBank/DDBJ whole genome shotgun (WGS) entry which is preliminary data.</text>
</comment>
<evidence type="ECO:0000313" key="11">
    <source>
        <dbReference type="Proteomes" id="UP000276634"/>
    </source>
</evidence>
<accession>A0A3N1Y1T2</accession>
<comment type="subcellular location">
    <subcellularLocation>
        <location evidence="8">Cell membrane</location>
        <topology evidence="8">Multi-pass membrane protein</topology>
    </subcellularLocation>
    <subcellularLocation>
        <location evidence="1">Membrane</location>
        <topology evidence="1">Multi-pass membrane protein</topology>
    </subcellularLocation>
</comment>
<dbReference type="EMBL" id="RJVI01000002">
    <property type="protein sequence ID" value="ROR32794.1"/>
    <property type="molecule type" value="Genomic_DNA"/>
</dbReference>